<evidence type="ECO:0000256" key="2">
    <source>
        <dbReference type="ARBA" id="ARBA00022519"/>
    </source>
</evidence>
<dbReference type="Pfam" id="PF00672">
    <property type="entry name" value="HAMP"/>
    <property type="match status" value="1"/>
</dbReference>
<dbReference type="GO" id="GO:0005886">
    <property type="term" value="C:plasma membrane"/>
    <property type="evidence" value="ECO:0007669"/>
    <property type="project" value="UniProtKB-SubCell"/>
</dbReference>
<dbReference type="GO" id="GO:0007165">
    <property type="term" value="P:signal transduction"/>
    <property type="evidence" value="ECO:0007669"/>
    <property type="project" value="UniProtKB-KW"/>
</dbReference>
<feature type="transmembrane region" description="Helical" evidence="6">
    <location>
        <begin position="12"/>
        <end position="33"/>
    </location>
</feature>
<sequence>MLIAKLPIARKIGLLVGLVALVAAGIGGIGIYASMTYAHYSKEITEASARALVGERVNGLVLAVVMDSRGVYMSKDADAAEKFAAPLMKNLASMRDYMTTWRALVPKDQQATFEAANAKVEEFIRFRSELVRLGREESTAQARLFGDNDDNRSNRKALNALLQELAAGNEASIGALTAAQDQFRRLITGLLIAVPLVGIAGGLGLSALISHRYLIDPLRGLSRSMDGIAAGDLQTPVPEAPGEDEIAAMTTSLRVFRDALARARTTDEQQRATEKERADRARAVAGLASHFDEKVGAILAQVAEATTHMASTATTMSSIAEDTSARAAAVANASQQASANVQAVATATEELTCSISEIGRQVSTSTTITRKAVGEAARTDQHVRTLTETAQRIGEVVTLINSIASQTNLLALNATIEAARAGEAGKGFAVVAGEVKHLATQTARATEDIAAQVGSIQKVSSDTAEAIATIASVIGQLDEISASIAQSIEQQDLAAKEIARNVQQAAQGTDQVSATIDQVNDAARGASSTARETVKAATGLSSHTNELRGMVQKFLEGVRAA</sequence>
<protein>
    <submittedName>
        <fullName evidence="10">Methyl-accepting chemotaxis protein</fullName>
    </submittedName>
</protein>
<evidence type="ECO:0000259" key="7">
    <source>
        <dbReference type="PROSITE" id="PS50111"/>
    </source>
</evidence>
<evidence type="ECO:0000256" key="1">
    <source>
        <dbReference type="ARBA" id="ARBA00004429"/>
    </source>
</evidence>
<evidence type="ECO:0000259" key="8">
    <source>
        <dbReference type="PROSITE" id="PS50192"/>
    </source>
</evidence>
<dbReference type="CDD" id="cd06225">
    <property type="entry name" value="HAMP"/>
    <property type="match status" value="1"/>
</dbReference>
<dbReference type="InterPro" id="IPR003660">
    <property type="entry name" value="HAMP_dom"/>
</dbReference>
<dbReference type="RefSeq" id="WP_147163274.1">
    <property type="nucleotide sequence ID" value="NZ_BJZO01000030.1"/>
</dbReference>
<comment type="caution">
    <text evidence="10">The sequence shown here is derived from an EMBL/GenBank/DDBJ whole genome shotgun (WGS) entry which is preliminary data.</text>
</comment>
<dbReference type="Gene3D" id="1.10.287.950">
    <property type="entry name" value="Methyl-accepting chemotaxis protein"/>
    <property type="match status" value="1"/>
</dbReference>
<keyword evidence="11" id="KW-1185">Reference proteome</keyword>
<evidence type="ECO:0000259" key="9">
    <source>
        <dbReference type="PROSITE" id="PS50885"/>
    </source>
</evidence>
<dbReference type="PRINTS" id="PR00260">
    <property type="entry name" value="CHEMTRNSDUCR"/>
</dbReference>
<dbReference type="OrthoDB" id="3378718at2"/>
<evidence type="ECO:0000256" key="4">
    <source>
        <dbReference type="ARBA" id="ARBA00029447"/>
    </source>
</evidence>
<dbReference type="Pfam" id="PF00015">
    <property type="entry name" value="MCPsignal"/>
    <property type="match status" value="1"/>
</dbReference>
<evidence type="ECO:0000313" key="10">
    <source>
        <dbReference type="EMBL" id="GEO81232.1"/>
    </source>
</evidence>
<dbReference type="Gene3D" id="6.10.340.10">
    <property type="match status" value="1"/>
</dbReference>
<accession>A0A512H705</accession>
<dbReference type="SUPFAM" id="SSF58104">
    <property type="entry name" value="Methyl-accepting chemotaxis protein (MCP) signaling domain"/>
    <property type="match status" value="1"/>
</dbReference>
<keyword evidence="6" id="KW-0812">Transmembrane</keyword>
<dbReference type="PANTHER" id="PTHR32089:SF112">
    <property type="entry name" value="LYSOZYME-LIKE PROTEIN-RELATED"/>
    <property type="match status" value="1"/>
</dbReference>
<feature type="domain" description="Methyl-accepting transducer" evidence="7">
    <location>
        <begin position="298"/>
        <end position="527"/>
    </location>
</feature>
<feature type="transmembrane region" description="Helical" evidence="6">
    <location>
        <begin position="186"/>
        <end position="209"/>
    </location>
</feature>
<dbReference type="SMART" id="SM00283">
    <property type="entry name" value="MA"/>
    <property type="match status" value="1"/>
</dbReference>
<organism evidence="10 11">
    <name type="scientific">Pararhodospirillum oryzae</name>
    <dbReference type="NCBI Taxonomy" id="478448"/>
    <lineage>
        <taxon>Bacteria</taxon>
        <taxon>Pseudomonadati</taxon>
        <taxon>Pseudomonadota</taxon>
        <taxon>Alphaproteobacteria</taxon>
        <taxon>Rhodospirillales</taxon>
        <taxon>Rhodospirillaceae</taxon>
        <taxon>Pararhodospirillum</taxon>
    </lineage>
</organism>
<feature type="domain" description="T-SNARE coiled-coil homology" evidence="8">
    <location>
        <begin position="457"/>
        <end position="519"/>
    </location>
</feature>
<evidence type="ECO:0000313" key="11">
    <source>
        <dbReference type="Proteomes" id="UP000321567"/>
    </source>
</evidence>
<reference evidence="10 11" key="1">
    <citation type="submission" date="2019-07" db="EMBL/GenBank/DDBJ databases">
        <title>Whole genome shotgun sequence of Rhodospirillum oryzae NBRC 107573.</title>
        <authorList>
            <person name="Hosoyama A."/>
            <person name="Uohara A."/>
            <person name="Ohji S."/>
            <person name="Ichikawa N."/>
        </authorList>
    </citation>
    <scope>NUCLEOTIDE SEQUENCE [LARGE SCALE GENOMIC DNA]</scope>
    <source>
        <strain evidence="10 11">NBRC 107573</strain>
    </source>
</reference>
<dbReference type="InterPro" id="IPR004090">
    <property type="entry name" value="Chemotax_Me-accpt_rcpt"/>
</dbReference>
<keyword evidence="6" id="KW-0472">Membrane</keyword>
<dbReference type="PROSITE" id="PS50111">
    <property type="entry name" value="CHEMOTAXIS_TRANSDUC_2"/>
    <property type="match status" value="1"/>
</dbReference>
<evidence type="ECO:0000256" key="6">
    <source>
        <dbReference type="SAM" id="Phobius"/>
    </source>
</evidence>
<feature type="domain" description="HAMP" evidence="9">
    <location>
        <begin position="212"/>
        <end position="265"/>
    </location>
</feature>
<dbReference type="PROSITE" id="PS50192">
    <property type="entry name" value="T_SNARE"/>
    <property type="match status" value="1"/>
</dbReference>
<dbReference type="InterPro" id="IPR004089">
    <property type="entry name" value="MCPsignal_dom"/>
</dbReference>
<keyword evidence="3 5" id="KW-0807">Transducer</keyword>
<gene>
    <name evidence="10" type="ORF">ROR02_13630</name>
</gene>
<keyword evidence="2" id="KW-1003">Cell membrane</keyword>
<proteinExistence type="inferred from homology"/>
<evidence type="ECO:0000256" key="3">
    <source>
        <dbReference type="ARBA" id="ARBA00023224"/>
    </source>
</evidence>
<comment type="subcellular location">
    <subcellularLocation>
        <location evidence="1">Cell inner membrane</location>
        <topology evidence="1">Multi-pass membrane protein</topology>
    </subcellularLocation>
</comment>
<keyword evidence="6" id="KW-1133">Transmembrane helix</keyword>
<dbReference type="PROSITE" id="PS50885">
    <property type="entry name" value="HAMP"/>
    <property type="match status" value="1"/>
</dbReference>
<keyword evidence="2" id="KW-0997">Cell inner membrane</keyword>
<dbReference type="GO" id="GO:0006935">
    <property type="term" value="P:chemotaxis"/>
    <property type="evidence" value="ECO:0007669"/>
    <property type="project" value="InterPro"/>
</dbReference>
<dbReference type="AlphaFoldDB" id="A0A512H705"/>
<dbReference type="SMART" id="SM00304">
    <property type="entry name" value="HAMP"/>
    <property type="match status" value="1"/>
</dbReference>
<dbReference type="PANTHER" id="PTHR32089">
    <property type="entry name" value="METHYL-ACCEPTING CHEMOTAXIS PROTEIN MCPB"/>
    <property type="match status" value="1"/>
</dbReference>
<dbReference type="Proteomes" id="UP000321567">
    <property type="component" value="Unassembled WGS sequence"/>
</dbReference>
<evidence type="ECO:0000256" key="5">
    <source>
        <dbReference type="PROSITE-ProRule" id="PRU00284"/>
    </source>
</evidence>
<dbReference type="InterPro" id="IPR000727">
    <property type="entry name" value="T_SNARE_dom"/>
</dbReference>
<name>A0A512H705_9PROT</name>
<dbReference type="EMBL" id="BJZO01000030">
    <property type="protein sequence ID" value="GEO81232.1"/>
    <property type="molecule type" value="Genomic_DNA"/>
</dbReference>
<comment type="similarity">
    <text evidence="4">Belongs to the methyl-accepting chemotaxis (MCP) protein family.</text>
</comment>
<dbReference type="GO" id="GO:0004888">
    <property type="term" value="F:transmembrane signaling receptor activity"/>
    <property type="evidence" value="ECO:0007669"/>
    <property type="project" value="InterPro"/>
</dbReference>